<comment type="caution">
    <text evidence="1">The sequence shown here is derived from an EMBL/GenBank/DDBJ whole genome shotgun (WGS) entry which is preliminary data.</text>
</comment>
<protein>
    <submittedName>
        <fullName evidence="1">Uncharacterized protein</fullName>
    </submittedName>
</protein>
<feature type="non-terminal residue" evidence="1">
    <location>
        <position position="163"/>
    </location>
</feature>
<reference evidence="1" key="1">
    <citation type="submission" date="2023-03" db="EMBL/GenBank/DDBJ databases">
        <title>Massive genome expansion in bonnet fungi (Mycena s.s.) driven by repeated elements and novel gene families across ecological guilds.</title>
        <authorList>
            <consortium name="Lawrence Berkeley National Laboratory"/>
            <person name="Harder C.B."/>
            <person name="Miyauchi S."/>
            <person name="Viragh M."/>
            <person name="Kuo A."/>
            <person name="Thoen E."/>
            <person name="Andreopoulos B."/>
            <person name="Lu D."/>
            <person name="Skrede I."/>
            <person name="Drula E."/>
            <person name="Henrissat B."/>
            <person name="Morin E."/>
            <person name="Kohler A."/>
            <person name="Barry K."/>
            <person name="LaButti K."/>
            <person name="Morin E."/>
            <person name="Salamov A."/>
            <person name="Lipzen A."/>
            <person name="Mereny Z."/>
            <person name="Hegedus B."/>
            <person name="Baldrian P."/>
            <person name="Stursova M."/>
            <person name="Weitz H."/>
            <person name="Taylor A."/>
            <person name="Grigoriev I.V."/>
            <person name="Nagy L.G."/>
            <person name="Martin F."/>
            <person name="Kauserud H."/>
        </authorList>
    </citation>
    <scope>NUCLEOTIDE SEQUENCE</scope>
    <source>
        <strain evidence="1">CBHHK002</strain>
    </source>
</reference>
<gene>
    <name evidence="1" type="ORF">DFH08DRAFT_637250</name>
</gene>
<evidence type="ECO:0000313" key="1">
    <source>
        <dbReference type="EMBL" id="KAJ7314558.1"/>
    </source>
</evidence>
<dbReference type="AlphaFoldDB" id="A0AAD6ZAB8"/>
<keyword evidence="2" id="KW-1185">Reference proteome</keyword>
<dbReference type="EMBL" id="JARIHO010000066">
    <property type="protein sequence ID" value="KAJ7314558.1"/>
    <property type="molecule type" value="Genomic_DNA"/>
</dbReference>
<dbReference type="Proteomes" id="UP001218218">
    <property type="component" value="Unassembled WGS sequence"/>
</dbReference>
<name>A0AAD6ZAB8_9AGAR</name>
<organism evidence="1 2">
    <name type="scientific">Mycena albidolilacea</name>
    <dbReference type="NCBI Taxonomy" id="1033008"/>
    <lineage>
        <taxon>Eukaryota</taxon>
        <taxon>Fungi</taxon>
        <taxon>Dikarya</taxon>
        <taxon>Basidiomycota</taxon>
        <taxon>Agaricomycotina</taxon>
        <taxon>Agaricomycetes</taxon>
        <taxon>Agaricomycetidae</taxon>
        <taxon>Agaricales</taxon>
        <taxon>Marasmiineae</taxon>
        <taxon>Mycenaceae</taxon>
        <taxon>Mycena</taxon>
    </lineage>
</organism>
<proteinExistence type="predicted"/>
<accession>A0AAD6ZAB8</accession>
<evidence type="ECO:0000313" key="2">
    <source>
        <dbReference type="Proteomes" id="UP001218218"/>
    </source>
</evidence>
<feature type="non-terminal residue" evidence="1">
    <location>
        <position position="1"/>
    </location>
</feature>
<sequence length="163" mass="18564">PPEAFQNRELVNTVISHPSLFRISTPIKVDLFEQLLASHPNQPLVESFCKGMREGFWPWSRPDATHPHTFDGSKEVRSDAERLFLEKTRDEELKAGRFSKAFPALLPGMHAIPIHAVPKPHSEKLRLVTDFSGGNFSRNSTISRLETNQTRMDGIRELADHLR</sequence>